<dbReference type="InterPro" id="IPR058240">
    <property type="entry name" value="rSAM_sf"/>
</dbReference>
<evidence type="ECO:0000259" key="5">
    <source>
        <dbReference type="Pfam" id="PF04055"/>
    </source>
</evidence>
<keyword evidence="3" id="KW-0408">Iron</keyword>
<evidence type="ECO:0000256" key="3">
    <source>
        <dbReference type="ARBA" id="ARBA00023004"/>
    </source>
</evidence>
<name>A0A8S5QAF3_9CAUD</name>
<dbReference type="InterPro" id="IPR013785">
    <property type="entry name" value="Aldolase_TIM"/>
</dbReference>
<keyword evidence="4" id="KW-0411">Iron-sulfur</keyword>
<proteinExistence type="predicted"/>
<dbReference type="PANTHER" id="PTHR11228">
    <property type="entry name" value="RADICAL SAM DOMAIN PROTEIN"/>
    <property type="match status" value="1"/>
</dbReference>
<dbReference type="InterPro" id="IPR007197">
    <property type="entry name" value="rSAM"/>
</dbReference>
<protein>
    <recommendedName>
        <fullName evidence="5">Radical SAM core domain-containing protein</fullName>
    </recommendedName>
</protein>
<accession>A0A8S5QAF3</accession>
<dbReference type="GO" id="GO:0046872">
    <property type="term" value="F:metal ion binding"/>
    <property type="evidence" value="ECO:0007669"/>
    <property type="project" value="UniProtKB-KW"/>
</dbReference>
<dbReference type="SFLD" id="SFLDS00029">
    <property type="entry name" value="Radical_SAM"/>
    <property type="match status" value="1"/>
</dbReference>
<dbReference type="EMBL" id="BK015613">
    <property type="protein sequence ID" value="DAE15795.1"/>
    <property type="molecule type" value="Genomic_DNA"/>
</dbReference>
<organism evidence="6">
    <name type="scientific">Siphoviridae sp. ctu9a31</name>
    <dbReference type="NCBI Taxonomy" id="2825712"/>
    <lineage>
        <taxon>Viruses</taxon>
        <taxon>Duplodnaviria</taxon>
        <taxon>Heunggongvirae</taxon>
        <taxon>Uroviricota</taxon>
        <taxon>Caudoviricetes</taxon>
    </lineage>
</organism>
<dbReference type="Gene3D" id="3.20.20.70">
    <property type="entry name" value="Aldolase class I"/>
    <property type="match status" value="1"/>
</dbReference>
<evidence type="ECO:0000256" key="2">
    <source>
        <dbReference type="ARBA" id="ARBA00022723"/>
    </source>
</evidence>
<keyword evidence="2" id="KW-0479">Metal-binding</keyword>
<dbReference type="GO" id="GO:0051536">
    <property type="term" value="F:iron-sulfur cluster binding"/>
    <property type="evidence" value="ECO:0007669"/>
    <property type="project" value="UniProtKB-KW"/>
</dbReference>
<feature type="domain" description="Radical SAM core" evidence="5">
    <location>
        <begin position="51"/>
        <end position="134"/>
    </location>
</feature>
<evidence type="ECO:0000313" key="6">
    <source>
        <dbReference type="EMBL" id="DAE15795.1"/>
    </source>
</evidence>
<dbReference type="CDD" id="cd01335">
    <property type="entry name" value="Radical_SAM"/>
    <property type="match status" value="1"/>
</dbReference>
<dbReference type="Pfam" id="PF04055">
    <property type="entry name" value="Radical_SAM"/>
    <property type="match status" value="1"/>
</dbReference>
<evidence type="ECO:0000256" key="4">
    <source>
        <dbReference type="ARBA" id="ARBA00023014"/>
    </source>
</evidence>
<dbReference type="InterPro" id="IPR050377">
    <property type="entry name" value="Radical_SAM_PqqE_MftC-like"/>
</dbReference>
<dbReference type="PANTHER" id="PTHR11228:SF7">
    <property type="entry name" value="PQQA PEPTIDE CYCLASE"/>
    <property type="match status" value="1"/>
</dbReference>
<keyword evidence="1" id="KW-0949">S-adenosyl-L-methionine</keyword>
<sequence>MSSKLHKIPQFNTYDDIRAEMQNDLQYRLANRTDKTSLGRPLYYRINVQLILTQECPYNCPFCLERKNPMQGDNDFTAQIEALKKILSEHSYARLTITGGEPGLYPNHVSEIVDTYRQHSNNVFCSINTTGYSEDINGLAHINLSYNDYVHKNPSKFPNCTVQTVVENPTIEYIKDFMQMEADNFSFRFLSGLEKKDYPVEIWNDLQNDDDIDIHTFRIGDFFVYATFDYMGKHARLTLGDMWQQRNNDYKDGYSNIIIHPDGTIGTNWR</sequence>
<evidence type="ECO:0000256" key="1">
    <source>
        <dbReference type="ARBA" id="ARBA00022691"/>
    </source>
</evidence>
<reference evidence="6" key="1">
    <citation type="journal article" date="2021" name="Proc. Natl. Acad. Sci. U.S.A.">
        <title>A Catalog of Tens of Thousands of Viruses from Human Metagenomes Reveals Hidden Associations with Chronic Diseases.</title>
        <authorList>
            <person name="Tisza M.J."/>
            <person name="Buck C.B."/>
        </authorList>
    </citation>
    <scope>NUCLEOTIDE SEQUENCE</scope>
    <source>
        <strain evidence="6">Ctu9a31</strain>
    </source>
</reference>
<dbReference type="GO" id="GO:0003824">
    <property type="term" value="F:catalytic activity"/>
    <property type="evidence" value="ECO:0007669"/>
    <property type="project" value="InterPro"/>
</dbReference>
<dbReference type="SUPFAM" id="SSF102114">
    <property type="entry name" value="Radical SAM enzymes"/>
    <property type="match status" value="1"/>
</dbReference>